<dbReference type="SMART" id="SM00554">
    <property type="entry name" value="FAS1"/>
    <property type="match status" value="2"/>
</dbReference>
<evidence type="ECO:0000313" key="3">
    <source>
        <dbReference type="EMBL" id="QUC18050.1"/>
    </source>
</evidence>
<evidence type="ECO:0000259" key="2">
    <source>
        <dbReference type="PROSITE" id="PS50213"/>
    </source>
</evidence>
<dbReference type="PROSITE" id="PS50213">
    <property type="entry name" value="FAS1"/>
    <property type="match status" value="2"/>
</dbReference>
<dbReference type="PANTHER" id="PTHR10900">
    <property type="entry name" value="PERIOSTIN-RELATED"/>
    <property type="match status" value="1"/>
</dbReference>
<dbReference type="SUPFAM" id="SSF82153">
    <property type="entry name" value="FAS1 domain"/>
    <property type="match status" value="2"/>
</dbReference>
<dbReference type="KEGG" id="uvi:66063069"/>
<reference evidence="3" key="1">
    <citation type="submission" date="2020-03" db="EMBL/GenBank/DDBJ databases">
        <title>A mixture of massive structural variations and highly conserved coding sequences in Ustilaginoidea virens genome.</title>
        <authorList>
            <person name="Zhang K."/>
            <person name="Zhao Z."/>
            <person name="Zhang Z."/>
            <person name="Li Y."/>
            <person name="Hsiang T."/>
            <person name="Sun W."/>
        </authorList>
    </citation>
    <scope>NUCLEOTIDE SEQUENCE</scope>
    <source>
        <strain evidence="3">UV-8b</strain>
    </source>
</reference>
<protein>
    <recommendedName>
        <fullName evidence="2">FAS1 domain-containing protein</fullName>
    </recommendedName>
</protein>
<dbReference type="OrthoDB" id="286301at2759"/>
<evidence type="ECO:0000313" key="4">
    <source>
        <dbReference type="Proteomes" id="UP000027002"/>
    </source>
</evidence>
<name>A0A8E5HM78_USTVR</name>
<dbReference type="InterPro" id="IPR000782">
    <property type="entry name" value="FAS1_domain"/>
</dbReference>
<dbReference type="InterPro" id="IPR050904">
    <property type="entry name" value="Adhesion/Biosynth-related"/>
</dbReference>
<gene>
    <name evidence="3" type="ORF">UV8b_02291</name>
</gene>
<dbReference type="EMBL" id="CP072754">
    <property type="protein sequence ID" value="QUC18050.1"/>
    <property type="molecule type" value="Genomic_DNA"/>
</dbReference>
<dbReference type="AlphaFoldDB" id="A0A8E5HM78"/>
<dbReference type="Gene3D" id="2.30.180.10">
    <property type="entry name" value="FAS1 domain"/>
    <property type="match status" value="2"/>
</dbReference>
<feature type="signal peptide" evidence="1">
    <location>
        <begin position="1"/>
        <end position="17"/>
    </location>
</feature>
<keyword evidence="4" id="KW-1185">Reference proteome</keyword>
<feature type="domain" description="FAS1" evidence="2">
    <location>
        <begin position="172"/>
        <end position="307"/>
    </location>
</feature>
<dbReference type="GeneID" id="66063069"/>
<dbReference type="RefSeq" id="XP_042995723.1">
    <property type="nucleotide sequence ID" value="XM_043139789.1"/>
</dbReference>
<accession>A0A8E5HM78</accession>
<dbReference type="Pfam" id="PF02469">
    <property type="entry name" value="Fasciclin"/>
    <property type="match status" value="2"/>
</dbReference>
<evidence type="ECO:0000256" key="1">
    <source>
        <dbReference type="SAM" id="SignalP"/>
    </source>
</evidence>
<feature type="chain" id="PRO_5034736820" description="FAS1 domain-containing protein" evidence="1">
    <location>
        <begin position="18"/>
        <end position="400"/>
    </location>
</feature>
<dbReference type="InterPro" id="IPR036378">
    <property type="entry name" value="FAS1_dom_sf"/>
</dbReference>
<dbReference type="Proteomes" id="UP000027002">
    <property type="component" value="Chromosome 2"/>
</dbReference>
<organism evidence="3 4">
    <name type="scientific">Ustilaginoidea virens</name>
    <name type="common">Rice false smut fungus</name>
    <name type="synonym">Villosiclava virens</name>
    <dbReference type="NCBI Taxonomy" id="1159556"/>
    <lineage>
        <taxon>Eukaryota</taxon>
        <taxon>Fungi</taxon>
        <taxon>Dikarya</taxon>
        <taxon>Ascomycota</taxon>
        <taxon>Pezizomycotina</taxon>
        <taxon>Sordariomycetes</taxon>
        <taxon>Hypocreomycetidae</taxon>
        <taxon>Hypocreales</taxon>
        <taxon>Clavicipitaceae</taxon>
        <taxon>Ustilaginoidea</taxon>
    </lineage>
</organism>
<proteinExistence type="predicted"/>
<dbReference type="PANTHER" id="PTHR10900:SF77">
    <property type="entry name" value="FI19380P1"/>
    <property type="match status" value="1"/>
</dbReference>
<keyword evidence="1" id="KW-0732">Signal</keyword>
<feature type="domain" description="FAS1" evidence="2">
    <location>
        <begin position="20"/>
        <end position="170"/>
    </location>
</feature>
<sequence>MLKAALGLVALVAGVFADQGKDLGSVLAGNQDLSKFYELIKKFPDILLQLPNYSGVTIAAPSNEAIDNIPYTALNGAWDPEDRDKTIPLLQYHILKGTVSIGGLAEGPTYFETTSLTNPAYTNVTSGQGVLINKQGDSAIFISGQGTRCSVTKSDIPFAGGLVQIVDNLLVPPTQLDKTAQAFRAVSFLGSLYAAKLMPDIAYRQNVTIFAPSNDAFKLVGGGLAGLNATQLARIIKYHVIPNQVLDSHLLTNGTNYTTLAMDASGMNPAHLTIRQDGNNKYANTAQIIQPDILLANGVMHLIGSVLNPDVGNIVPNPDIATQPPVYPVSTASGVFTSALPCTTNCPVTTSDEATPTATATTSLLFSSSSHGAGPRCTAQAVGAAALGAIGLGAGMAAWM</sequence>